<organism evidence="1 2">
    <name type="scientific">Sphaerobolus stellatus (strain SS14)</name>
    <dbReference type="NCBI Taxonomy" id="990650"/>
    <lineage>
        <taxon>Eukaryota</taxon>
        <taxon>Fungi</taxon>
        <taxon>Dikarya</taxon>
        <taxon>Basidiomycota</taxon>
        <taxon>Agaricomycotina</taxon>
        <taxon>Agaricomycetes</taxon>
        <taxon>Phallomycetidae</taxon>
        <taxon>Geastrales</taxon>
        <taxon>Sphaerobolaceae</taxon>
        <taxon>Sphaerobolus</taxon>
    </lineage>
</organism>
<dbReference type="Proteomes" id="UP000054279">
    <property type="component" value="Unassembled WGS sequence"/>
</dbReference>
<evidence type="ECO:0000313" key="2">
    <source>
        <dbReference type="Proteomes" id="UP000054279"/>
    </source>
</evidence>
<name>A0A0C9T893_SPHS4</name>
<sequence>MRGNDASALRSAGNITFKVSDEHIKISATLNPWNRSFEGTWAIVDANIGLRQELRLTSKDKPKLPFRYHQLCAALQKKFNLLGYDISNLNLRKRIDFPDYTDFALGPIDHVKLHPREDGTMHLGDIEVYVDGFESNWKVQEGRKCLILDWRISRVLELYAKFHSSAKTCGIKELDGQFKHLIENGYPKDIIHAWYGPFPPQTLFLSTLRGLWQRVGVPRSLMSFSSRHQSCSTGPCLNLAKDI</sequence>
<gene>
    <name evidence="1" type="ORF">M422DRAFT_273810</name>
</gene>
<accession>A0A0C9T893</accession>
<dbReference type="OrthoDB" id="341421at2759"/>
<keyword evidence="2" id="KW-1185">Reference proteome</keyword>
<protein>
    <submittedName>
        <fullName evidence="1">Uncharacterized protein</fullName>
    </submittedName>
</protein>
<reference evidence="1 2" key="1">
    <citation type="submission" date="2014-06" db="EMBL/GenBank/DDBJ databases">
        <title>Evolutionary Origins and Diversification of the Mycorrhizal Mutualists.</title>
        <authorList>
            <consortium name="DOE Joint Genome Institute"/>
            <consortium name="Mycorrhizal Genomics Consortium"/>
            <person name="Kohler A."/>
            <person name="Kuo A."/>
            <person name="Nagy L.G."/>
            <person name="Floudas D."/>
            <person name="Copeland A."/>
            <person name="Barry K.W."/>
            <person name="Cichocki N."/>
            <person name="Veneault-Fourrey C."/>
            <person name="LaButti K."/>
            <person name="Lindquist E.A."/>
            <person name="Lipzen A."/>
            <person name="Lundell T."/>
            <person name="Morin E."/>
            <person name="Murat C."/>
            <person name="Riley R."/>
            <person name="Ohm R."/>
            <person name="Sun H."/>
            <person name="Tunlid A."/>
            <person name="Henrissat B."/>
            <person name="Grigoriev I.V."/>
            <person name="Hibbett D.S."/>
            <person name="Martin F."/>
        </authorList>
    </citation>
    <scope>NUCLEOTIDE SEQUENCE [LARGE SCALE GENOMIC DNA]</scope>
    <source>
        <strain evidence="1 2">SS14</strain>
    </source>
</reference>
<dbReference type="EMBL" id="KN837425">
    <property type="protein sequence ID" value="KIJ25233.1"/>
    <property type="molecule type" value="Genomic_DNA"/>
</dbReference>
<evidence type="ECO:0000313" key="1">
    <source>
        <dbReference type="EMBL" id="KIJ25233.1"/>
    </source>
</evidence>
<proteinExistence type="predicted"/>
<dbReference type="AlphaFoldDB" id="A0A0C9T893"/>
<dbReference type="HOGENOM" id="CLU_1143156_0_0_1"/>